<dbReference type="PROSITE" id="PS51767">
    <property type="entry name" value="PEPTIDASE_A1"/>
    <property type="match status" value="1"/>
</dbReference>
<keyword evidence="2 4" id="KW-1015">Disulfide bond</keyword>
<dbReference type="Gene3D" id="6.10.140.60">
    <property type="match status" value="1"/>
</dbReference>
<dbReference type="GO" id="GO:0006508">
    <property type="term" value="P:proteolysis"/>
    <property type="evidence" value="ECO:0000318"/>
    <property type="project" value="GO_Central"/>
</dbReference>
<dbReference type="eggNOG" id="KOG1339">
    <property type="taxonomic scope" value="Eukaryota"/>
</dbReference>
<feature type="domain" description="Peptidase A1" evidence="7">
    <location>
        <begin position="82"/>
        <end position="397"/>
    </location>
</feature>
<evidence type="ECO:0000256" key="3">
    <source>
        <dbReference type="PIRSR" id="PIRSR601461-1"/>
    </source>
</evidence>
<feature type="disulfide bond" evidence="4">
    <location>
        <begin position="113"/>
        <end position="118"/>
    </location>
</feature>
<accession>W5NH59</accession>
<evidence type="ECO:0000256" key="2">
    <source>
        <dbReference type="ARBA" id="ARBA00023157"/>
    </source>
</evidence>
<keyword evidence="5" id="KW-0645">Protease</keyword>
<evidence type="ECO:0000313" key="9">
    <source>
        <dbReference type="Proteomes" id="UP000018468"/>
    </source>
</evidence>
<dbReference type="InterPro" id="IPR001461">
    <property type="entry name" value="Aspartic_peptidase_A1"/>
</dbReference>
<dbReference type="Bgee" id="ENSLOCG00000016198">
    <property type="expression patterns" value="Expressed in ovary and 5 other cell types or tissues"/>
</dbReference>
<feature type="active site" evidence="3">
    <location>
        <position position="100"/>
    </location>
</feature>
<dbReference type="FunFam" id="2.40.70.10:FF:000004">
    <property type="entry name" value="Pepsin A"/>
    <property type="match status" value="1"/>
</dbReference>
<feature type="signal peptide" evidence="6">
    <location>
        <begin position="1"/>
        <end position="16"/>
    </location>
</feature>
<keyword evidence="9" id="KW-1185">Reference proteome</keyword>
<feature type="disulfide bond" evidence="4">
    <location>
        <begin position="319"/>
        <end position="356"/>
    </location>
</feature>
<feature type="disulfide bond" evidence="4">
    <location>
        <begin position="276"/>
        <end position="280"/>
    </location>
</feature>
<feature type="chain" id="PRO_5004867745" evidence="6">
    <location>
        <begin position="17"/>
        <end position="407"/>
    </location>
</feature>
<dbReference type="InterPro" id="IPR001969">
    <property type="entry name" value="Aspartic_peptidase_AS"/>
</dbReference>
<reference evidence="8" key="2">
    <citation type="submission" date="2025-08" db="UniProtKB">
        <authorList>
            <consortium name="Ensembl"/>
        </authorList>
    </citation>
    <scope>IDENTIFICATION</scope>
</reference>
<evidence type="ECO:0000256" key="6">
    <source>
        <dbReference type="SAM" id="SignalP"/>
    </source>
</evidence>
<keyword evidence="6" id="KW-0732">Signal</keyword>
<reference evidence="9" key="1">
    <citation type="submission" date="2011-12" db="EMBL/GenBank/DDBJ databases">
        <title>The Draft Genome of Lepisosteus oculatus.</title>
        <authorList>
            <consortium name="The Broad Institute Genome Assembly &amp; Analysis Group"/>
            <consortium name="Computational R&amp;D Group"/>
            <consortium name="and Sequencing Platform"/>
            <person name="Di Palma F."/>
            <person name="Alfoldi J."/>
            <person name="Johnson J."/>
            <person name="Berlin A."/>
            <person name="Gnerre S."/>
            <person name="Jaffe D."/>
            <person name="MacCallum I."/>
            <person name="Young S."/>
            <person name="Walker B.J."/>
            <person name="Lander E.S."/>
            <person name="Lindblad-Toh K."/>
        </authorList>
    </citation>
    <scope>NUCLEOTIDE SEQUENCE [LARGE SCALE GENOMIC DNA]</scope>
</reference>
<organism evidence="8 9">
    <name type="scientific">Lepisosteus oculatus</name>
    <name type="common">Spotted gar</name>
    <dbReference type="NCBI Taxonomy" id="7918"/>
    <lineage>
        <taxon>Eukaryota</taxon>
        <taxon>Metazoa</taxon>
        <taxon>Chordata</taxon>
        <taxon>Craniata</taxon>
        <taxon>Vertebrata</taxon>
        <taxon>Euteleostomi</taxon>
        <taxon>Actinopterygii</taxon>
        <taxon>Neopterygii</taxon>
        <taxon>Holostei</taxon>
        <taxon>Semionotiformes</taxon>
        <taxon>Lepisosteidae</taxon>
        <taxon>Lepisosteus</taxon>
    </lineage>
</organism>
<dbReference type="InterPro" id="IPR033121">
    <property type="entry name" value="PEPTIDASE_A1"/>
</dbReference>
<proteinExistence type="inferred from homology"/>
<dbReference type="Pfam" id="PF07966">
    <property type="entry name" value="A1_Propeptide"/>
    <property type="match status" value="1"/>
</dbReference>
<sequence>MKWIVVTLLCAQAAECLTRIPLKRFSSVRQELRATQQLENYLRDHQPDVFARKYSQCYPPGLPSSTLQSTKESLYNFLDAQYYGEVSLGTPPQNFTVVFDTGSSNLWVPSLYCISEACSTHRKFKSFKSSTYVADGTIFSIQYGSGQLVGVVSKDQLKIGHIAVSGQEFGESVFEPGFTFALAQFDGVLGLGYPSLAEGGSTPVFDNLVAQKQVTSPVFSFYLSRRKEDEVGGELLLGGIDESLYKGSINWVPLTEKTYWQIKVDNVKIQGHVAFCSTGCQAIVDTGTSLITGPTVDILALQQHIGATPSQLGEYLVDCARLSSLPLVEFTIHEVVYKLSANSYVRKETLGGRELCFSGFQAIDIKTSSGPLWILGDVFISEFYSIFDRGNDRVGFAKAWHGSRLRV</sequence>
<dbReference type="MEROPS" id="A01.045"/>
<dbReference type="GO" id="GO:0004190">
    <property type="term" value="F:aspartic-type endopeptidase activity"/>
    <property type="evidence" value="ECO:0000318"/>
    <property type="project" value="GO_Central"/>
</dbReference>
<dbReference type="KEGG" id="loc:102693226"/>
<dbReference type="InterPro" id="IPR012848">
    <property type="entry name" value="Aspartic_peptidase_N"/>
</dbReference>
<dbReference type="OMA" id="EFWRNHH"/>
<dbReference type="RefSeq" id="XP_015208183.1">
    <property type="nucleotide sequence ID" value="XM_015352697.2"/>
</dbReference>
<dbReference type="FunFam" id="2.40.70.10:FF:000006">
    <property type="entry name" value="Cathepsin E"/>
    <property type="match status" value="1"/>
</dbReference>
<dbReference type="RefSeq" id="XP_006633645.1">
    <property type="nucleotide sequence ID" value="XM_006633582.3"/>
</dbReference>
<protein>
    <submittedName>
        <fullName evidence="8">Nothepsin</fullName>
    </submittedName>
</protein>
<evidence type="ECO:0000256" key="1">
    <source>
        <dbReference type="ARBA" id="ARBA00007447"/>
    </source>
</evidence>
<dbReference type="PANTHER" id="PTHR47966:SF37">
    <property type="entry name" value="CATHEPSIN E-A-LIKE"/>
    <property type="match status" value="1"/>
</dbReference>
<dbReference type="Gene3D" id="2.60.40.1960">
    <property type="match status" value="1"/>
</dbReference>
<evidence type="ECO:0000259" key="7">
    <source>
        <dbReference type="PROSITE" id="PS51767"/>
    </source>
</evidence>
<dbReference type="AlphaFoldDB" id="W5NH59"/>
<feature type="active site" evidence="3">
    <location>
        <position position="285"/>
    </location>
</feature>
<dbReference type="CTD" id="114367"/>
<dbReference type="InParanoid" id="W5NH59"/>
<dbReference type="SUPFAM" id="SSF50630">
    <property type="entry name" value="Acid proteases"/>
    <property type="match status" value="1"/>
</dbReference>
<evidence type="ECO:0000256" key="5">
    <source>
        <dbReference type="RuleBase" id="RU000454"/>
    </source>
</evidence>
<evidence type="ECO:0000313" key="8">
    <source>
        <dbReference type="Ensembl" id="ENSLOCP00000019968.1"/>
    </source>
</evidence>
<name>W5NH59_LEPOC</name>
<evidence type="ECO:0000256" key="4">
    <source>
        <dbReference type="PIRSR" id="PIRSR601461-2"/>
    </source>
</evidence>
<dbReference type="PROSITE" id="PS00141">
    <property type="entry name" value="ASP_PROTEASE"/>
    <property type="match status" value="2"/>
</dbReference>
<dbReference type="GeneID" id="102693226"/>
<dbReference type="RefSeq" id="XP_015208184.1">
    <property type="nucleotide sequence ID" value="XM_015352698.2"/>
</dbReference>
<dbReference type="Ensembl" id="ENSLOCT00000020001.1">
    <property type="protein sequence ID" value="ENSLOCP00000019968.1"/>
    <property type="gene ID" value="ENSLOCG00000016198.1"/>
</dbReference>
<dbReference type="OrthoDB" id="771136at2759"/>
<reference evidence="8" key="3">
    <citation type="submission" date="2025-09" db="UniProtKB">
        <authorList>
            <consortium name="Ensembl"/>
        </authorList>
    </citation>
    <scope>IDENTIFICATION</scope>
</reference>
<dbReference type="Proteomes" id="UP000018468">
    <property type="component" value="Linkage group LG8"/>
</dbReference>
<dbReference type="GeneTree" id="ENSGT00940000164590"/>
<keyword evidence="5" id="KW-0378">Hydrolase</keyword>
<dbReference type="InterPro" id="IPR021109">
    <property type="entry name" value="Peptidase_aspartic_dom_sf"/>
</dbReference>
<comment type="similarity">
    <text evidence="1 5">Belongs to the peptidase A1 family.</text>
</comment>
<dbReference type="Gene3D" id="2.40.70.10">
    <property type="entry name" value="Acid Proteases"/>
    <property type="match status" value="2"/>
</dbReference>
<dbReference type="STRING" id="7918.ENSLOCP00000019968"/>
<dbReference type="Pfam" id="PF00026">
    <property type="entry name" value="Asp"/>
    <property type="match status" value="1"/>
</dbReference>
<keyword evidence="5" id="KW-0064">Aspartyl protease</keyword>
<dbReference type="HOGENOM" id="CLU_013253_3_0_1"/>
<dbReference type="PRINTS" id="PR00792">
    <property type="entry name" value="PEPSIN"/>
</dbReference>
<dbReference type="EMBL" id="AHAT01008858">
    <property type="status" value="NOT_ANNOTATED_CDS"/>
    <property type="molecule type" value="Genomic_DNA"/>
</dbReference>
<dbReference type="PANTHER" id="PTHR47966">
    <property type="entry name" value="BETA-SITE APP-CLEAVING ENZYME, ISOFORM A-RELATED"/>
    <property type="match status" value="1"/>
</dbReference>